<dbReference type="EMBL" id="JADNYJ010000222">
    <property type="protein sequence ID" value="KAF8874102.1"/>
    <property type="molecule type" value="Genomic_DNA"/>
</dbReference>
<comment type="caution">
    <text evidence="1">The sequence shown here is derived from an EMBL/GenBank/DDBJ whole genome shotgun (WGS) entry which is preliminary data.</text>
</comment>
<evidence type="ECO:0000313" key="1">
    <source>
        <dbReference type="EMBL" id="KAF8874102.1"/>
    </source>
</evidence>
<gene>
    <name evidence="1" type="ORF">CPB84DRAFT_1817929</name>
</gene>
<reference evidence="1" key="1">
    <citation type="submission" date="2020-11" db="EMBL/GenBank/DDBJ databases">
        <authorList>
            <consortium name="DOE Joint Genome Institute"/>
            <person name="Ahrendt S."/>
            <person name="Riley R."/>
            <person name="Andreopoulos W."/>
            <person name="LaButti K."/>
            <person name="Pangilinan J."/>
            <person name="Ruiz-duenas F.J."/>
            <person name="Barrasa J.M."/>
            <person name="Sanchez-Garcia M."/>
            <person name="Camarero S."/>
            <person name="Miyauchi S."/>
            <person name="Serrano A."/>
            <person name="Linde D."/>
            <person name="Babiker R."/>
            <person name="Drula E."/>
            <person name="Ayuso-Fernandez I."/>
            <person name="Pacheco R."/>
            <person name="Padilla G."/>
            <person name="Ferreira P."/>
            <person name="Barriuso J."/>
            <person name="Kellner H."/>
            <person name="Castanera R."/>
            <person name="Alfaro M."/>
            <person name="Ramirez L."/>
            <person name="Pisabarro A.G."/>
            <person name="Kuo A."/>
            <person name="Tritt A."/>
            <person name="Lipzen A."/>
            <person name="He G."/>
            <person name="Yan M."/>
            <person name="Ng V."/>
            <person name="Cullen D."/>
            <person name="Martin F."/>
            <person name="Rosso M.-N."/>
            <person name="Henrissat B."/>
            <person name="Hibbett D."/>
            <person name="Martinez A.T."/>
            <person name="Grigoriev I.V."/>
        </authorList>
    </citation>
    <scope>NUCLEOTIDE SEQUENCE</scope>
    <source>
        <strain evidence="1">AH 44721</strain>
    </source>
</reference>
<sequence length="493" mass="56002">MAIHNIHTLKLKVLNNARKLVGKAKAIDEYKQWVMAIGSGHVERVDHLVRVNLAHRAAVGIYKPRNYTEVDHLRGLLMWRLGGAQLAGIGQHALHLPSLTTLRRNMPTLEEVTQNVKNVFAPIMSLLTKDKKIVHQVLMFDELKVEEHPQYDEKMNKILGFCHEHTTPSSLEYASENEIKLLLDGVQKQEVHLAVDHVTLIQTAFDASHQSGLCTISIASDGESRCRQALVLFTFKKQLSQDSPIWDQLSSLEMMNLEVSDDDVTADKDYKHIFKRLCNLLLRETGILVYRVHMKPAGVRSHLHTNNVSLQRSSYLLNPEDRQDVYLAYDLLQEIWRLLNAPTDARPGFRDHCCALQVLGELFCNLILPYICVDLSLSDQLVHLSSAAHLLMALWSDEKATTKLMPTQLYVDIMIAVKNVYFSVAKAKVDDPDGEFWIILLGTDRLEMMFGILRTMVGNDANLDLRQLGERLTGTTKVSTILAKYPHWDRAPH</sequence>
<evidence type="ECO:0000313" key="2">
    <source>
        <dbReference type="Proteomes" id="UP000724874"/>
    </source>
</evidence>
<accession>A0A9P5N8A8</accession>
<keyword evidence="2" id="KW-1185">Reference proteome</keyword>
<dbReference type="OrthoDB" id="3048541at2759"/>
<dbReference type="Proteomes" id="UP000724874">
    <property type="component" value="Unassembled WGS sequence"/>
</dbReference>
<organism evidence="1 2">
    <name type="scientific">Gymnopilus junonius</name>
    <name type="common">Spectacular rustgill mushroom</name>
    <name type="synonym">Gymnopilus spectabilis subsp. junonius</name>
    <dbReference type="NCBI Taxonomy" id="109634"/>
    <lineage>
        <taxon>Eukaryota</taxon>
        <taxon>Fungi</taxon>
        <taxon>Dikarya</taxon>
        <taxon>Basidiomycota</taxon>
        <taxon>Agaricomycotina</taxon>
        <taxon>Agaricomycetes</taxon>
        <taxon>Agaricomycetidae</taxon>
        <taxon>Agaricales</taxon>
        <taxon>Agaricineae</taxon>
        <taxon>Hymenogastraceae</taxon>
        <taxon>Gymnopilus</taxon>
    </lineage>
</organism>
<proteinExistence type="predicted"/>
<protein>
    <submittedName>
        <fullName evidence="1">Uncharacterized protein</fullName>
    </submittedName>
</protein>
<dbReference type="AlphaFoldDB" id="A0A9P5N8A8"/>
<name>A0A9P5N8A8_GYMJU</name>